<dbReference type="RefSeq" id="WP_115867417.1">
    <property type="nucleotide sequence ID" value="NZ_QREG01000005.1"/>
</dbReference>
<dbReference type="PANTHER" id="PTHR21600">
    <property type="entry name" value="MITOCHONDRIAL RNA PSEUDOURIDINE SYNTHASE"/>
    <property type="match status" value="1"/>
</dbReference>
<dbReference type="InterPro" id="IPR036986">
    <property type="entry name" value="S4_RNA-bd_sf"/>
</dbReference>
<keyword evidence="2 5" id="KW-0694">RNA-binding</keyword>
<feature type="domain" description="RNA-binding S4" evidence="7">
    <location>
        <begin position="28"/>
        <end position="93"/>
    </location>
</feature>
<evidence type="ECO:0000256" key="1">
    <source>
        <dbReference type="ARBA" id="ARBA00010876"/>
    </source>
</evidence>
<evidence type="ECO:0000256" key="6">
    <source>
        <dbReference type="RuleBase" id="RU362028"/>
    </source>
</evidence>
<dbReference type="Proteomes" id="UP000256779">
    <property type="component" value="Unassembled WGS sequence"/>
</dbReference>
<name>A0A3D9L691_MARFU</name>
<dbReference type="Pfam" id="PF01479">
    <property type="entry name" value="S4"/>
    <property type="match status" value="1"/>
</dbReference>
<dbReference type="GO" id="GO:0003723">
    <property type="term" value="F:RNA binding"/>
    <property type="evidence" value="ECO:0007669"/>
    <property type="project" value="UniProtKB-KW"/>
</dbReference>
<dbReference type="GO" id="GO:0000455">
    <property type="term" value="P:enzyme-directed rRNA pseudouridine synthesis"/>
    <property type="evidence" value="ECO:0007669"/>
    <property type="project" value="TreeGrafter"/>
</dbReference>
<dbReference type="PROSITE" id="PS01129">
    <property type="entry name" value="PSI_RLU"/>
    <property type="match status" value="1"/>
</dbReference>
<dbReference type="SMART" id="SM00363">
    <property type="entry name" value="S4"/>
    <property type="match status" value="1"/>
</dbReference>
<dbReference type="FunFam" id="3.30.2350.10:FF:000006">
    <property type="entry name" value="Pseudouridine synthase"/>
    <property type="match status" value="1"/>
</dbReference>
<dbReference type="InterPro" id="IPR006225">
    <property type="entry name" value="PsdUridine_synth_RluC/D"/>
</dbReference>
<evidence type="ECO:0000256" key="2">
    <source>
        <dbReference type="ARBA" id="ARBA00022884"/>
    </source>
</evidence>
<dbReference type="Gene3D" id="3.10.290.10">
    <property type="entry name" value="RNA-binding S4 domain"/>
    <property type="match status" value="1"/>
</dbReference>
<evidence type="ECO:0000313" key="8">
    <source>
        <dbReference type="EMBL" id="REE00410.1"/>
    </source>
</evidence>
<dbReference type="GO" id="GO:0120159">
    <property type="term" value="F:rRNA pseudouridine synthase activity"/>
    <property type="evidence" value="ECO:0007669"/>
    <property type="project" value="UniProtKB-ARBA"/>
</dbReference>
<sequence length="347" mass="39654">MSDQQEELQDDELFEHHHIVVDPKQQLLRIDKFLMDRLPNVTRNKIQAGIKEGFVKVNGDQVKPNYKVHPGDDIHIYLTEPPREDEVVPEDIPLNIVYEDPDLLVVNKPAGMVVHPAYQNWSGTLVNGLAYHFQNLPEMEGNEGRPGLVHRIDKDTSGLLVIAKSEAAMNGLAKQFFDHSIERTYYALVWGAPEPPSGTIDVHVGRSLKDRRITAAFPEGDFGKHAITHYETLEDMHYVSLVKCQLETGRTHQIRAHMKYLGHPLFSDATYGGDQIRKGTVFTKYKQFVQNCFKLMPRQALHAKTLGFIHPVTGKSMKFDSELPEDFSSVLEKWRGYVTHHRPEEEE</sequence>
<evidence type="ECO:0000256" key="5">
    <source>
        <dbReference type="PROSITE-ProRule" id="PRU00182"/>
    </source>
</evidence>
<dbReference type="OrthoDB" id="9807829at2"/>
<dbReference type="InterPro" id="IPR002942">
    <property type="entry name" value="S4_RNA-bd"/>
</dbReference>
<comment type="similarity">
    <text evidence="1 6">Belongs to the pseudouridine synthase RluA family.</text>
</comment>
<dbReference type="Pfam" id="PF00849">
    <property type="entry name" value="PseudoU_synth_2"/>
    <property type="match status" value="1"/>
</dbReference>
<evidence type="ECO:0000259" key="7">
    <source>
        <dbReference type="SMART" id="SM00363"/>
    </source>
</evidence>
<evidence type="ECO:0000313" key="9">
    <source>
        <dbReference type="Proteomes" id="UP000256779"/>
    </source>
</evidence>
<dbReference type="EMBL" id="QREG01000005">
    <property type="protein sequence ID" value="REE00410.1"/>
    <property type="molecule type" value="Genomic_DNA"/>
</dbReference>
<accession>A0A3D9L691</accession>
<organism evidence="8 9">
    <name type="scientific">Marinoscillum furvescens DSM 4134</name>
    <dbReference type="NCBI Taxonomy" id="1122208"/>
    <lineage>
        <taxon>Bacteria</taxon>
        <taxon>Pseudomonadati</taxon>
        <taxon>Bacteroidota</taxon>
        <taxon>Cytophagia</taxon>
        <taxon>Cytophagales</taxon>
        <taxon>Reichenbachiellaceae</taxon>
        <taxon>Marinoscillum</taxon>
    </lineage>
</organism>
<reference evidence="8 9" key="1">
    <citation type="submission" date="2018-07" db="EMBL/GenBank/DDBJ databases">
        <title>Genomic Encyclopedia of Type Strains, Phase IV (KMG-IV): sequencing the most valuable type-strain genomes for metagenomic binning, comparative biology and taxonomic classification.</title>
        <authorList>
            <person name="Goeker M."/>
        </authorList>
    </citation>
    <scope>NUCLEOTIDE SEQUENCE [LARGE SCALE GENOMIC DNA]</scope>
    <source>
        <strain evidence="8 9">DSM 4134</strain>
    </source>
</reference>
<dbReference type="SUPFAM" id="SSF55120">
    <property type="entry name" value="Pseudouridine synthase"/>
    <property type="match status" value="1"/>
</dbReference>
<proteinExistence type="inferred from homology"/>
<dbReference type="SUPFAM" id="SSF55174">
    <property type="entry name" value="Alpha-L RNA-binding motif"/>
    <property type="match status" value="1"/>
</dbReference>
<dbReference type="InterPro" id="IPR006224">
    <property type="entry name" value="PsdUridine_synth_RluA-like_CS"/>
</dbReference>
<keyword evidence="9" id="KW-1185">Reference proteome</keyword>
<dbReference type="AlphaFoldDB" id="A0A3D9L691"/>
<evidence type="ECO:0000256" key="3">
    <source>
        <dbReference type="ARBA" id="ARBA00023235"/>
    </source>
</evidence>
<dbReference type="InterPro" id="IPR006145">
    <property type="entry name" value="PsdUridine_synth_RsuA/RluA"/>
</dbReference>
<dbReference type="InterPro" id="IPR020103">
    <property type="entry name" value="PsdUridine_synth_cat_dom_sf"/>
</dbReference>
<dbReference type="EC" id="5.4.99.-" evidence="6"/>
<keyword evidence="3 6" id="KW-0413">Isomerase</keyword>
<dbReference type="InterPro" id="IPR050188">
    <property type="entry name" value="RluA_PseudoU_synthase"/>
</dbReference>
<comment type="function">
    <text evidence="6">Responsible for synthesis of pseudouridine from uracil.</text>
</comment>
<dbReference type="NCBIfam" id="TIGR00005">
    <property type="entry name" value="rluA_subfam"/>
    <property type="match status" value="1"/>
</dbReference>
<dbReference type="CDD" id="cd02869">
    <property type="entry name" value="PseudoU_synth_RluA_like"/>
    <property type="match status" value="1"/>
</dbReference>
<dbReference type="PROSITE" id="PS50889">
    <property type="entry name" value="S4"/>
    <property type="match status" value="1"/>
</dbReference>
<gene>
    <name evidence="8" type="ORF">C7460_10531</name>
</gene>
<dbReference type="CDD" id="cd00165">
    <property type="entry name" value="S4"/>
    <property type="match status" value="1"/>
</dbReference>
<comment type="catalytic activity">
    <reaction evidence="6">
        <text>a uridine in RNA = a pseudouridine in RNA</text>
        <dbReference type="Rhea" id="RHEA:48348"/>
        <dbReference type="Rhea" id="RHEA-COMP:12068"/>
        <dbReference type="Rhea" id="RHEA-COMP:12069"/>
        <dbReference type="ChEBI" id="CHEBI:65314"/>
        <dbReference type="ChEBI" id="CHEBI:65315"/>
    </reaction>
</comment>
<protein>
    <recommendedName>
        <fullName evidence="6">Pseudouridine synthase</fullName>
        <ecNumber evidence="6">5.4.99.-</ecNumber>
    </recommendedName>
</protein>
<evidence type="ECO:0000256" key="4">
    <source>
        <dbReference type="PIRSR" id="PIRSR606225-1"/>
    </source>
</evidence>
<comment type="caution">
    <text evidence="8">The sequence shown here is derived from an EMBL/GenBank/DDBJ whole genome shotgun (WGS) entry which is preliminary data.</text>
</comment>
<dbReference type="Gene3D" id="3.30.2350.10">
    <property type="entry name" value="Pseudouridine synthase"/>
    <property type="match status" value="1"/>
</dbReference>
<dbReference type="PANTHER" id="PTHR21600:SF44">
    <property type="entry name" value="RIBOSOMAL LARGE SUBUNIT PSEUDOURIDINE SYNTHASE D"/>
    <property type="match status" value="1"/>
</dbReference>
<feature type="active site" evidence="4">
    <location>
        <position position="153"/>
    </location>
</feature>